<dbReference type="EMBL" id="CM004466">
    <property type="protein sequence ID" value="OCU01943.1"/>
    <property type="molecule type" value="Genomic_DNA"/>
</dbReference>
<evidence type="ECO:0000313" key="2">
    <source>
        <dbReference type="Proteomes" id="UP000694892"/>
    </source>
</evidence>
<dbReference type="AlphaFoldDB" id="A0A974I4Q5"/>
<gene>
    <name evidence="1" type="ORF">XELAEV_18007724mg</name>
</gene>
<sequence length="121" mass="13683">MNRYATAFSPLEISCSQNPYGPHFPKANHVKGEGSGLRCSTYPHISGWGTHHGGCIWRLKLRRGQAACEWSECVLMRVLVRVLVLVKLCPQQRHRAERGTCPVRGLNQKTTVQLLPEKFMI</sequence>
<evidence type="ECO:0000313" key="1">
    <source>
        <dbReference type="EMBL" id="OCU01943.1"/>
    </source>
</evidence>
<organism evidence="1 2">
    <name type="scientific">Xenopus laevis</name>
    <name type="common">African clawed frog</name>
    <dbReference type="NCBI Taxonomy" id="8355"/>
    <lineage>
        <taxon>Eukaryota</taxon>
        <taxon>Metazoa</taxon>
        <taxon>Chordata</taxon>
        <taxon>Craniata</taxon>
        <taxon>Vertebrata</taxon>
        <taxon>Euteleostomi</taxon>
        <taxon>Amphibia</taxon>
        <taxon>Batrachia</taxon>
        <taxon>Anura</taxon>
        <taxon>Pipoidea</taxon>
        <taxon>Pipidae</taxon>
        <taxon>Xenopodinae</taxon>
        <taxon>Xenopus</taxon>
        <taxon>Xenopus</taxon>
    </lineage>
</organism>
<protein>
    <submittedName>
        <fullName evidence="1">Uncharacterized protein</fullName>
    </submittedName>
</protein>
<name>A0A974I4Q5_XENLA</name>
<dbReference type="Proteomes" id="UP000694892">
    <property type="component" value="Chromosome 1L"/>
</dbReference>
<proteinExistence type="predicted"/>
<reference evidence="2" key="1">
    <citation type="journal article" date="2016" name="Nature">
        <title>Genome evolution in the allotetraploid frog Xenopus laevis.</title>
        <authorList>
            <person name="Session A.M."/>
            <person name="Uno Y."/>
            <person name="Kwon T."/>
            <person name="Chapman J.A."/>
            <person name="Toyoda A."/>
            <person name="Takahashi S."/>
            <person name="Fukui A."/>
            <person name="Hikosaka A."/>
            <person name="Suzuki A."/>
            <person name="Kondo M."/>
            <person name="van Heeringen S.J."/>
            <person name="Quigley I."/>
            <person name="Heinz S."/>
            <person name="Ogino H."/>
            <person name="Ochi H."/>
            <person name="Hellsten U."/>
            <person name="Lyons J.B."/>
            <person name="Simakov O."/>
            <person name="Putnam N."/>
            <person name="Stites J."/>
            <person name="Kuroki Y."/>
            <person name="Tanaka T."/>
            <person name="Michiue T."/>
            <person name="Watanabe M."/>
            <person name="Bogdanovic O."/>
            <person name="Lister R."/>
            <person name="Georgiou G."/>
            <person name="Paranjpe S.S."/>
            <person name="van Kruijsbergen I."/>
            <person name="Shu S."/>
            <person name="Carlson J."/>
            <person name="Kinoshita T."/>
            <person name="Ohta Y."/>
            <person name="Mawaribuchi S."/>
            <person name="Jenkins J."/>
            <person name="Grimwood J."/>
            <person name="Schmutz J."/>
            <person name="Mitros T."/>
            <person name="Mozaffari S.V."/>
            <person name="Suzuki Y."/>
            <person name="Haramoto Y."/>
            <person name="Yamamoto T.S."/>
            <person name="Takagi C."/>
            <person name="Heald R."/>
            <person name="Miller K."/>
            <person name="Haudenschild C."/>
            <person name="Kitzman J."/>
            <person name="Nakayama T."/>
            <person name="Izutsu Y."/>
            <person name="Robert J."/>
            <person name="Fortriede J."/>
            <person name="Burns K."/>
            <person name="Lotay V."/>
            <person name="Karimi K."/>
            <person name="Yasuoka Y."/>
            <person name="Dichmann D.S."/>
            <person name="Flajnik M.F."/>
            <person name="Houston D.W."/>
            <person name="Shendure J."/>
            <person name="DuPasquier L."/>
            <person name="Vize P.D."/>
            <person name="Zorn A.M."/>
            <person name="Ito M."/>
            <person name="Marcotte E.M."/>
            <person name="Wallingford J.B."/>
            <person name="Ito Y."/>
            <person name="Asashima M."/>
            <person name="Ueno N."/>
            <person name="Matsuda Y."/>
            <person name="Veenstra G.J."/>
            <person name="Fujiyama A."/>
            <person name="Harland R.M."/>
            <person name="Taira M."/>
            <person name="Rokhsar D.S."/>
        </authorList>
    </citation>
    <scope>NUCLEOTIDE SEQUENCE [LARGE SCALE GENOMIC DNA]</scope>
    <source>
        <strain evidence="2">J</strain>
    </source>
</reference>
<accession>A0A974I4Q5</accession>